<protein>
    <recommendedName>
        <fullName evidence="2">histidine kinase</fullName>
        <ecNumber evidence="2">2.7.13.3</ecNumber>
    </recommendedName>
</protein>
<dbReference type="GO" id="GO:0005886">
    <property type="term" value="C:plasma membrane"/>
    <property type="evidence" value="ECO:0007669"/>
    <property type="project" value="TreeGrafter"/>
</dbReference>
<evidence type="ECO:0000256" key="1">
    <source>
        <dbReference type="ARBA" id="ARBA00000085"/>
    </source>
</evidence>
<name>A0A0E3S7T3_9EURY</name>
<evidence type="ECO:0000256" key="3">
    <source>
        <dbReference type="ARBA" id="ARBA00022679"/>
    </source>
</evidence>
<keyword evidence="4 6" id="KW-0418">Kinase</keyword>
<evidence type="ECO:0000256" key="4">
    <source>
        <dbReference type="ARBA" id="ARBA00022777"/>
    </source>
</evidence>
<dbReference type="AlphaFoldDB" id="A0A0E3S7T3"/>
<dbReference type="PROSITE" id="PS50109">
    <property type="entry name" value="HIS_KIN"/>
    <property type="match status" value="1"/>
</dbReference>
<dbReference type="InterPro" id="IPR004358">
    <property type="entry name" value="Sig_transdc_His_kin-like_C"/>
</dbReference>
<sequence length="107" mass="12063">MNVRKLQGLKSWGFSFTVRDTGIGIPKDSFDKIFKPFIQIDSTLNRTFERTGLGLILVKKYVEIHGGNIHVESKIGEGSSFRFELPATQHKTVEPVLNILESQKTIS</sequence>
<dbReference type="PANTHER" id="PTHR43047">
    <property type="entry name" value="TWO-COMPONENT HISTIDINE PROTEIN KINASE"/>
    <property type="match status" value="1"/>
</dbReference>
<dbReference type="Gene3D" id="3.30.565.10">
    <property type="entry name" value="Histidine kinase-like ATPase, C-terminal domain"/>
    <property type="match status" value="1"/>
</dbReference>
<dbReference type="SMART" id="SM00387">
    <property type="entry name" value="HATPase_c"/>
    <property type="match status" value="1"/>
</dbReference>
<evidence type="ECO:0000313" key="7">
    <source>
        <dbReference type="Proteomes" id="UP000033072"/>
    </source>
</evidence>
<organism evidence="6 7">
    <name type="scientific">Methanosarcina lacustris Z-7289</name>
    <dbReference type="NCBI Taxonomy" id="1434111"/>
    <lineage>
        <taxon>Archaea</taxon>
        <taxon>Methanobacteriati</taxon>
        <taxon>Methanobacteriota</taxon>
        <taxon>Stenosarchaea group</taxon>
        <taxon>Methanomicrobia</taxon>
        <taxon>Methanosarcinales</taxon>
        <taxon>Methanosarcinaceae</taxon>
        <taxon>Methanosarcina</taxon>
    </lineage>
</organism>
<dbReference type="Proteomes" id="UP000033072">
    <property type="component" value="Chromosome"/>
</dbReference>
<keyword evidence="7" id="KW-1185">Reference proteome</keyword>
<dbReference type="Pfam" id="PF02518">
    <property type="entry name" value="HATPase_c"/>
    <property type="match status" value="1"/>
</dbReference>
<evidence type="ECO:0000313" key="6">
    <source>
        <dbReference type="EMBL" id="AKB75103.1"/>
    </source>
</evidence>
<dbReference type="EMBL" id="CP009515">
    <property type="protein sequence ID" value="AKB75103.1"/>
    <property type="molecule type" value="Genomic_DNA"/>
</dbReference>
<gene>
    <name evidence="6" type="ORF">MSLAZ_1842</name>
</gene>
<dbReference type="GO" id="GO:0000155">
    <property type="term" value="F:phosphorelay sensor kinase activity"/>
    <property type="evidence" value="ECO:0007669"/>
    <property type="project" value="TreeGrafter"/>
</dbReference>
<dbReference type="PRINTS" id="PR00344">
    <property type="entry name" value="BCTRLSENSOR"/>
</dbReference>
<proteinExistence type="predicted"/>
<feature type="domain" description="Histidine kinase" evidence="5">
    <location>
        <begin position="16"/>
        <end position="89"/>
    </location>
</feature>
<dbReference type="SUPFAM" id="SSF55874">
    <property type="entry name" value="ATPase domain of HSP90 chaperone/DNA topoisomerase II/histidine kinase"/>
    <property type="match status" value="1"/>
</dbReference>
<dbReference type="InterPro" id="IPR005467">
    <property type="entry name" value="His_kinase_dom"/>
</dbReference>
<accession>A0A0E3S7T3</accession>
<dbReference type="EC" id="2.7.13.3" evidence="2"/>
<dbReference type="RefSeq" id="WP_048126405.1">
    <property type="nucleotide sequence ID" value="NZ_CP009515.1"/>
</dbReference>
<dbReference type="GO" id="GO:0009927">
    <property type="term" value="F:histidine phosphotransfer kinase activity"/>
    <property type="evidence" value="ECO:0007669"/>
    <property type="project" value="TreeGrafter"/>
</dbReference>
<dbReference type="PANTHER" id="PTHR43047:SF72">
    <property type="entry name" value="OSMOSENSING HISTIDINE PROTEIN KINASE SLN1"/>
    <property type="match status" value="1"/>
</dbReference>
<dbReference type="STRING" id="1434111.MSLAZ_1842"/>
<dbReference type="KEGG" id="mls:MSLAZ_1842"/>
<reference evidence="6 7" key="1">
    <citation type="submission" date="2014-07" db="EMBL/GenBank/DDBJ databases">
        <title>Methanogenic archaea and the global carbon cycle.</title>
        <authorList>
            <person name="Henriksen J.R."/>
            <person name="Luke J."/>
            <person name="Reinhart S."/>
            <person name="Benedict M.N."/>
            <person name="Youngblut N.D."/>
            <person name="Metcalf M.E."/>
            <person name="Whitaker R.J."/>
            <person name="Metcalf W.W."/>
        </authorList>
    </citation>
    <scope>NUCLEOTIDE SEQUENCE [LARGE SCALE GENOMIC DNA]</scope>
    <source>
        <strain evidence="6 7">Z-7289</strain>
    </source>
</reference>
<dbReference type="GeneID" id="24806620"/>
<dbReference type="PATRIC" id="fig|1434111.4.peg.2412"/>
<keyword evidence="3" id="KW-0808">Transferase</keyword>
<evidence type="ECO:0000256" key="2">
    <source>
        <dbReference type="ARBA" id="ARBA00012438"/>
    </source>
</evidence>
<dbReference type="InterPro" id="IPR036890">
    <property type="entry name" value="HATPase_C_sf"/>
</dbReference>
<comment type="catalytic activity">
    <reaction evidence="1">
        <text>ATP + protein L-histidine = ADP + protein N-phospho-L-histidine.</text>
        <dbReference type="EC" id="2.7.13.3"/>
    </reaction>
</comment>
<evidence type="ECO:0000259" key="5">
    <source>
        <dbReference type="PROSITE" id="PS50109"/>
    </source>
</evidence>
<dbReference type="InterPro" id="IPR003594">
    <property type="entry name" value="HATPase_dom"/>
</dbReference>
<dbReference type="HOGENOM" id="CLU_000445_89_31_2"/>